<evidence type="ECO:0000313" key="1">
    <source>
        <dbReference type="EMBL" id="CAG8667577.1"/>
    </source>
</evidence>
<sequence>MFSKFSPETTKGQNQDVYLEDKLEYFENLVIYNAIKQFALQKDSRINKPADVNEK</sequence>
<keyword evidence="2" id="KW-1185">Reference proteome</keyword>
<protein>
    <submittedName>
        <fullName evidence="1">2455_t:CDS:1</fullName>
    </submittedName>
</protein>
<dbReference type="EMBL" id="CAJVPZ010015622">
    <property type="protein sequence ID" value="CAG8667577.1"/>
    <property type="molecule type" value="Genomic_DNA"/>
</dbReference>
<dbReference type="Proteomes" id="UP000789396">
    <property type="component" value="Unassembled WGS sequence"/>
</dbReference>
<reference evidence="1" key="1">
    <citation type="submission" date="2021-06" db="EMBL/GenBank/DDBJ databases">
        <authorList>
            <person name="Kallberg Y."/>
            <person name="Tangrot J."/>
            <person name="Rosling A."/>
        </authorList>
    </citation>
    <scope>NUCLEOTIDE SEQUENCE</scope>
    <source>
        <strain evidence="1">IN212</strain>
    </source>
</reference>
<proteinExistence type="predicted"/>
<feature type="non-terminal residue" evidence="1">
    <location>
        <position position="55"/>
    </location>
</feature>
<dbReference type="OrthoDB" id="66964at2759"/>
<evidence type="ECO:0000313" key="2">
    <source>
        <dbReference type="Proteomes" id="UP000789396"/>
    </source>
</evidence>
<organism evidence="1 2">
    <name type="scientific">Racocetra fulgida</name>
    <dbReference type="NCBI Taxonomy" id="60492"/>
    <lineage>
        <taxon>Eukaryota</taxon>
        <taxon>Fungi</taxon>
        <taxon>Fungi incertae sedis</taxon>
        <taxon>Mucoromycota</taxon>
        <taxon>Glomeromycotina</taxon>
        <taxon>Glomeromycetes</taxon>
        <taxon>Diversisporales</taxon>
        <taxon>Gigasporaceae</taxon>
        <taxon>Racocetra</taxon>
    </lineage>
</organism>
<name>A0A9N9E6X2_9GLOM</name>
<dbReference type="AlphaFoldDB" id="A0A9N9E6X2"/>
<accession>A0A9N9E6X2</accession>
<gene>
    <name evidence="1" type="ORF">RFULGI_LOCUS9093</name>
</gene>
<comment type="caution">
    <text evidence="1">The sequence shown here is derived from an EMBL/GenBank/DDBJ whole genome shotgun (WGS) entry which is preliminary data.</text>
</comment>